<keyword evidence="4" id="KW-0012">Acyltransferase</keyword>
<evidence type="ECO:0000256" key="1">
    <source>
        <dbReference type="ARBA" id="ARBA00002782"/>
    </source>
</evidence>
<evidence type="ECO:0000313" key="8">
    <source>
        <dbReference type="RefSeq" id="XP_011006654.1"/>
    </source>
</evidence>
<dbReference type="Gene3D" id="3.10.490.10">
    <property type="entry name" value="Gamma-glutamyl cyclotransferase-like"/>
    <property type="match status" value="1"/>
</dbReference>
<comment type="similarity">
    <text evidence="2">Belongs to the gamma-glutamylcyclotransferase family.</text>
</comment>
<dbReference type="InterPro" id="IPR009288">
    <property type="entry name" value="AIG2-like_dom"/>
</dbReference>
<dbReference type="InterPro" id="IPR036568">
    <property type="entry name" value="GGCT-like_sf"/>
</dbReference>
<dbReference type="Proteomes" id="UP000694918">
    <property type="component" value="Unplaced"/>
</dbReference>
<dbReference type="PANTHER" id="PTHR31544:SF2">
    <property type="entry name" value="AIG2-LIKE PROTEIN D"/>
    <property type="match status" value="1"/>
</dbReference>
<keyword evidence="7" id="KW-1185">Reference proteome</keyword>
<dbReference type="GO" id="GO:0016746">
    <property type="term" value="F:acyltransferase activity"/>
    <property type="evidence" value="ECO:0007669"/>
    <property type="project" value="UniProtKB-KW"/>
</dbReference>
<feature type="domain" description="Gamma-glutamylcyclotransferase AIG2-like" evidence="6">
    <location>
        <begin position="13"/>
        <end position="72"/>
    </location>
</feature>
<name>A0AAJ6T9E8_POPEU</name>
<dbReference type="InterPro" id="IPR013024">
    <property type="entry name" value="GGCT-like"/>
</dbReference>
<evidence type="ECO:0000313" key="7">
    <source>
        <dbReference type="Proteomes" id="UP000694918"/>
    </source>
</evidence>
<reference evidence="8" key="1">
    <citation type="submission" date="2025-08" db="UniProtKB">
        <authorList>
            <consortium name="RefSeq"/>
        </authorList>
    </citation>
    <scope>IDENTIFICATION</scope>
</reference>
<dbReference type="SUPFAM" id="SSF110857">
    <property type="entry name" value="Gamma-glutamyl cyclotransferase-like"/>
    <property type="match status" value="1"/>
</dbReference>
<evidence type="ECO:0000256" key="2">
    <source>
        <dbReference type="ARBA" id="ARBA00008861"/>
    </source>
</evidence>
<dbReference type="CDD" id="cd06661">
    <property type="entry name" value="GGCT_like"/>
    <property type="match status" value="1"/>
</dbReference>
<proteinExistence type="inferred from homology"/>
<keyword evidence="3" id="KW-0808">Transferase</keyword>
<comment type="function">
    <text evidence="1">Putative gamma-glutamylcyclotransferase.</text>
</comment>
<protein>
    <recommendedName>
        <fullName evidence="5">Putative gamma-glutamylcyclotransferase</fullName>
    </recommendedName>
</protein>
<dbReference type="InterPro" id="IPR045038">
    <property type="entry name" value="AIG2-like"/>
</dbReference>
<dbReference type="GeneID" id="105112610"/>
<evidence type="ECO:0000256" key="3">
    <source>
        <dbReference type="ARBA" id="ARBA00022679"/>
    </source>
</evidence>
<evidence type="ECO:0000256" key="4">
    <source>
        <dbReference type="ARBA" id="ARBA00023315"/>
    </source>
</evidence>
<evidence type="ECO:0000256" key="5">
    <source>
        <dbReference type="ARBA" id="ARBA00030602"/>
    </source>
</evidence>
<sequence>MAAAAAGNQVHNVFVYGSLLADDVVRALSSRIPQSSPAILNGYHRFSIKGRVYPAILPVESKKVSGKVCSIPQCFTAFWSVPFVCACAVWLNSINMQ</sequence>
<dbReference type="RefSeq" id="XP_011006654.1">
    <property type="nucleotide sequence ID" value="XM_011008352.1"/>
</dbReference>
<organism evidence="7 8">
    <name type="scientific">Populus euphratica</name>
    <name type="common">Euphrates poplar</name>
    <dbReference type="NCBI Taxonomy" id="75702"/>
    <lineage>
        <taxon>Eukaryota</taxon>
        <taxon>Viridiplantae</taxon>
        <taxon>Streptophyta</taxon>
        <taxon>Embryophyta</taxon>
        <taxon>Tracheophyta</taxon>
        <taxon>Spermatophyta</taxon>
        <taxon>Magnoliopsida</taxon>
        <taxon>eudicotyledons</taxon>
        <taxon>Gunneridae</taxon>
        <taxon>Pentapetalae</taxon>
        <taxon>rosids</taxon>
        <taxon>fabids</taxon>
        <taxon>Malpighiales</taxon>
        <taxon>Salicaceae</taxon>
        <taxon>Saliceae</taxon>
        <taxon>Populus</taxon>
    </lineage>
</organism>
<dbReference type="AlphaFoldDB" id="A0AAJ6T9E8"/>
<evidence type="ECO:0000259" key="6">
    <source>
        <dbReference type="Pfam" id="PF06094"/>
    </source>
</evidence>
<accession>A0AAJ6T9E8</accession>
<dbReference type="PANTHER" id="PTHR31544">
    <property type="entry name" value="AIG2-LIKE PROTEIN D"/>
    <property type="match status" value="1"/>
</dbReference>
<dbReference type="Pfam" id="PF06094">
    <property type="entry name" value="GGACT"/>
    <property type="match status" value="1"/>
</dbReference>
<gene>
    <name evidence="8" type="primary">LOC105112610</name>
</gene>